<organism evidence="3 4">
    <name type="scientific">Tetradesmus obliquus</name>
    <name type="common">Green alga</name>
    <name type="synonym">Acutodesmus obliquus</name>
    <dbReference type="NCBI Taxonomy" id="3088"/>
    <lineage>
        <taxon>Eukaryota</taxon>
        <taxon>Viridiplantae</taxon>
        <taxon>Chlorophyta</taxon>
        <taxon>core chlorophytes</taxon>
        <taxon>Chlorophyceae</taxon>
        <taxon>CS clade</taxon>
        <taxon>Sphaeropleales</taxon>
        <taxon>Scenedesmaceae</taxon>
        <taxon>Tetradesmus</taxon>
    </lineage>
</organism>
<gene>
    <name evidence="3" type="ORF">OEZ85_007924</name>
</gene>
<dbReference type="PANTHER" id="PTHR13343:SF24">
    <property type="entry name" value="OS07G0573800 PROTEIN"/>
    <property type="match status" value="1"/>
</dbReference>
<evidence type="ECO:0000313" key="4">
    <source>
        <dbReference type="Proteomes" id="UP001244341"/>
    </source>
</evidence>
<feature type="domain" description="CREG-like beta-barrel" evidence="2">
    <location>
        <begin position="89"/>
        <end position="236"/>
    </location>
</feature>
<dbReference type="InterPro" id="IPR012349">
    <property type="entry name" value="Split_barrel_FMN-bd"/>
</dbReference>
<dbReference type="SUPFAM" id="SSF50475">
    <property type="entry name" value="FMN-binding split barrel"/>
    <property type="match status" value="1"/>
</dbReference>
<dbReference type="EMBL" id="CP126208">
    <property type="protein sequence ID" value="WIA08489.1"/>
    <property type="molecule type" value="Genomic_DNA"/>
</dbReference>
<reference evidence="3 4" key="1">
    <citation type="submission" date="2023-05" db="EMBL/GenBank/DDBJ databases">
        <title>A 100% complete, gapless, phased diploid assembly of the Scenedesmus obliquus UTEX 3031 genome.</title>
        <authorList>
            <person name="Biondi T.C."/>
            <person name="Hanschen E.R."/>
            <person name="Kwon T."/>
            <person name="Eng W."/>
            <person name="Kruse C.P.S."/>
            <person name="Koehler S.I."/>
            <person name="Kunde Y."/>
            <person name="Gleasner C.D."/>
            <person name="You Mak K.T."/>
            <person name="Polle J."/>
            <person name="Hovde B.T."/>
            <person name="Starkenburg S.R."/>
        </authorList>
    </citation>
    <scope>NUCLEOTIDE SEQUENCE [LARGE SCALE GENOMIC DNA]</scope>
    <source>
        <strain evidence="3 4">DOE0152z</strain>
    </source>
</reference>
<proteinExistence type="predicted"/>
<dbReference type="InterPro" id="IPR055343">
    <property type="entry name" value="CREG_beta-barrel"/>
</dbReference>
<dbReference type="InterPro" id="IPR019595">
    <property type="entry name" value="DUF2470"/>
</dbReference>
<feature type="domain" description="DUF2470" evidence="1">
    <location>
        <begin position="250"/>
        <end position="323"/>
    </location>
</feature>
<name>A0ABY8THD8_TETOB</name>
<evidence type="ECO:0000259" key="2">
    <source>
        <dbReference type="Pfam" id="PF13883"/>
    </source>
</evidence>
<evidence type="ECO:0000313" key="3">
    <source>
        <dbReference type="EMBL" id="WIA08489.1"/>
    </source>
</evidence>
<dbReference type="Pfam" id="PF10615">
    <property type="entry name" value="DUF2470"/>
    <property type="match status" value="1"/>
</dbReference>
<dbReference type="Gene3D" id="2.30.110.10">
    <property type="entry name" value="Electron Transport, Fmn-binding Protein, Chain A"/>
    <property type="match status" value="1"/>
</dbReference>
<dbReference type="Proteomes" id="UP001244341">
    <property type="component" value="Chromosome 1b"/>
</dbReference>
<dbReference type="Pfam" id="PF13883">
    <property type="entry name" value="CREG_beta-barrel"/>
    <property type="match status" value="1"/>
</dbReference>
<dbReference type="InterPro" id="IPR037119">
    <property type="entry name" value="Haem_oxidase_HugZ-like_sf"/>
</dbReference>
<keyword evidence="4" id="KW-1185">Reference proteome</keyword>
<dbReference type="PANTHER" id="PTHR13343">
    <property type="entry name" value="CREG1 PROTEIN"/>
    <property type="match status" value="1"/>
</dbReference>
<evidence type="ECO:0000259" key="1">
    <source>
        <dbReference type="Pfam" id="PF10615"/>
    </source>
</evidence>
<protein>
    <recommendedName>
        <fullName evidence="5">DUF2470 domain-containing protein</fullName>
    </recommendedName>
</protein>
<accession>A0ABY8THD8</accession>
<evidence type="ECO:0008006" key="5">
    <source>
        <dbReference type="Google" id="ProtNLM"/>
    </source>
</evidence>
<dbReference type="Gene3D" id="3.20.180.10">
    <property type="entry name" value="PNP-oxidase-like"/>
    <property type="match status" value="1"/>
</dbReference>
<sequence length="338" mass="35933">MQLAQKCSSTKGAGALRQFVSTSPSLRVCSSAAVQRQQQQQLLRAAAPAWRSSRAVATAAAAVPEVYKEGQDPEIAAFQQHQKTAARPTAAEDARTLMALATNAVLSTVSSHTSSAGFPFGSVVDFAVDGQGRPLLATSTLSPHTADLQADGRCSITVMAPGFKSLQDARFTLTGTAKPLPEAETAAVRETVLAKYPNAFYVDFGDFRWFRVEELKGGRFVGGFGRVASVTAEDYIAAKPDPVASFAPHVAGHMNGEASHIKDMTDMVAHYVGMNVSGASMLGMDRLGIDMQVSRNEQSFKLRLPFIRPAENRGAVKEVLVEMTKTARAAVAGDTPAQ</sequence>